<dbReference type="SUPFAM" id="SSF55347">
    <property type="entry name" value="Glyceraldehyde-3-phosphate dehydrogenase-like, C-terminal domain"/>
    <property type="match status" value="1"/>
</dbReference>
<organism evidence="8 9">
    <name type="scientific">Naegleria lovaniensis</name>
    <name type="common">Amoeba</name>
    <dbReference type="NCBI Taxonomy" id="51637"/>
    <lineage>
        <taxon>Eukaryota</taxon>
        <taxon>Discoba</taxon>
        <taxon>Heterolobosea</taxon>
        <taxon>Tetramitia</taxon>
        <taxon>Eutetramitia</taxon>
        <taxon>Vahlkampfiidae</taxon>
        <taxon>Naegleria</taxon>
    </lineage>
</organism>
<dbReference type="Pfam" id="PF01408">
    <property type="entry name" value="GFO_IDH_MocA"/>
    <property type="match status" value="1"/>
</dbReference>
<dbReference type="Pfam" id="PF22725">
    <property type="entry name" value="GFO_IDH_MocA_C3"/>
    <property type="match status" value="1"/>
</dbReference>
<feature type="domain" description="Gfo/Idh/MocA-like oxidoreductase N-terminal" evidence="6">
    <location>
        <begin position="8"/>
        <end position="131"/>
    </location>
</feature>
<gene>
    <name evidence="8" type="ORF">C9374_012636</name>
</gene>
<proteinExistence type="inferred from homology"/>
<comment type="caution">
    <text evidence="8">The sequence shown here is derived from an EMBL/GenBank/DDBJ whole genome shotgun (WGS) entry which is preliminary data.</text>
</comment>
<dbReference type="GO" id="GO:0047837">
    <property type="term" value="F:D-xylose 1-dehydrogenase (NADP+) activity"/>
    <property type="evidence" value="ECO:0007669"/>
    <property type="project" value="UniProtKB-EC"/>
</dbReference>
<reference evidence="8 9" key="1">
    <citation type="journal article" date="2018" name="BMC Genomics">
        <title>The genome of Naegleria lovaniensis, the basis for a comparative approach to unravel pathogenicity factors of the human pathogenic amoeba N. fowleri.</title>
        <authorList>
            <person name="Liechti N."/>
            <person name="Schurch N."/>
            <person name="Bruggmann R."/>
            <person name="Wittwer M."/>
        </authorList>
    </citation>
    <scope>NUCLEOTIDE SEQUENCE [LARGE SCALE GENOMIC DNA]</scope>
    <source>
        <strain evidence="8 9">ATCC 30569</strain>
    </source>
</reference>
<evidence type="ECO:0000259" key="6">
    <source>
        <dbReference type="Pfam" id="PF01408"/>
    </source>
</evidence>
<keyword evidence="9" id="KW-1185">Reference proteome</keyword>
<dbReference type="InterPro" id="IPR036291">
    <property type="entry name" value="NAD(P)-bd_dom_sf"/>
</dbReference>
<comment type="catalytic activity">
    <reaction evidence="5">
        <text>D-xylose + NADP(+) = D-xylono-1,5-lactone + NADPH + H(+)</text>
        <dbReference type="Rhea" id="RHEA:22000"/>
        <dbReference type="ChEBI" id="CHEBI:15378"/>
        <dbReference type="ChEBI" id="CHEBI:15867"/>
        <dbReference type="ChEBI" id="CHEBI:53455"/>
        <dbReference type="ChEBI" id="CHEBI:57783"/>
        <dbReference type="ChEBI" id="CHEBI:58349"/>
        <dbReference type="EC" id="1.1.1.179"/>
    </reaction>
</comment>
<dbReference type="Gene3D" id="3.40.50.720">
    <property type="entry name" value="NAD(P)-binding Rossmann-like Domain"/>
    <property type="match status" value="1"/>
</dbReference>
<evidence type="ECO:0000256" key="1">
    <source>
        <dbReference type="ARBA" id="ARBA00010928"/>
    </source>
</evidence>
<dbReference type="InterPro" id="IPR000683">
    <property type="entry name" value="Gfo/Idh/MocA-like_OxRdtase_N"/>
</dbReference>
<name>A0AA88GXI2_NAELO</name>
<dbReference type="Gene3D" id="3.30.360.10">
    <property type="entry name" value="Dihydrodipicolinate Reductase, domain 2"/>
    <property type="match status" value="1"/>
</dbReference>
<dbReference type="InterPro" id="IPR050984">
    <property type="entry name" value="Gfo/Idh/MocA_domain"/>
</dbReference>
<dbReference type="RefSeq" id="XP_044554278.1">
    <property type="nucleotide sequence ID" value="XM_044688424.1"/>
</dbReference>
<protein>
    <recommendedName>
        <fullName evidence="3">D-xylose 1-dehydrogenase (NADP(+), D-xylono-1,5-lactone-forming)</fullName>
        <ecNumber evidence="3">1.1.1.179</ecNumber>
    </recommendedName>
    <alternativeName>
        <fullName evidence="4">D-xylose-NADP dehydrogenase</fullName>
    </alternativeName>
</protein>
<feature type="domain" description="GFO/IDH/MocA-like oxidoreductase" evidence="7">
    <location>
        <begin position="142"/>
        <end position="259"/>
    </location>
</feature>
<dbReference type="EMBL" id="PYSW02000005">
    <property type="protein sequence ID" value="KAG2392384.1"/>
    <property type="molecule type" value="Genomic_DNA"/>
</dbReference>
<sequence>MSTHHSLIRFGILGTGRIAHDFCLAFKSMLIQKPHLACKIHGVATRNNLEKSQQFSQLHEIPHAFDSYESMMKHSEIDIIYVATPTSEHYAHVKKCLEHDKSVLCEKTFTLNYEQGQELFEMARKRNLFLMEANWMPFFPLFQKMIQLVRDGTIGQVKLIEASLGFQNNHEMNKGLVDANLGGGALLACGIYPISLCCFVYDCFRPQTVQSVASFVNQVDETVSCQLAFSNNSQLANVVTSIGANLKSDATIYGSKGTIHLHPMCCCSLKMSVSLSNSQEVIYEEPLYNHVNGSNFNFPNSEGLGYEIEHVVECMKSGKIESEIMTHKVTLETLKILDLIRSQIGLKYPQENNQP</sequence>
<keyword evidence="2" id="KW-0560">Oxidoreductase</keyword>
<dbReference type="InterPro" id="IPR055170">
    <property type="entry name" value="GFO_IDH_MocA-like_dom"/>
</dbReference>
<evidence type="ECO:0000256" key="3">
    <source>
        <dbReference type="ARBA" id="ARBA00038984"/>
    </source>
</evidence>
<dbReference type="AlphaFoldDB" id="A0AA88GXI2"/>
<dbReference type="GO" id="GO:0000166">
    <property type="term" value="F:nucleotide binding"/>
    <property type="evidence" value="ECO:0007669"/>
    <property type="project" value="InterPro"/>
</dbReference>
<dbReference type="SUPFAM" id="SSF51735">
    <property type="entry name" value="NAD(P)-binding Rossmann-fold domains"/>
    <property type="match status" value="1"/>
</dbReference>
<evidence type="ECO:0000256" key="5">
    <source>
        <dbReference type="ARBA" id="ARBA00049233"/>
    </source>
</evidence>
<dbReference type="Proteomes" id="UP000816034">
    <property type="component" value="Unassembled WGS sequence"/>
</dbReference>
<dbReference type="PANTHER" id="PTHR22604:SF105">
    <property type="entry name" value="TRANS-1,2-DIHYDROBENZENE-1,2-DIOL DEHYDROGENASE"/>
    <property type="match status" value="1"/>
</dbReference>
<evidence type="ECO:0000256" key="2">
    <source>
        <dbReference type="ARBA" id="ARBA00023002"/>
    </source>
</evidence>
<evidence type="ECO:0000259" key="7">
    <source>
        <dbReference type="Pfam" id="PF22725"/>
    </source>
</evidence>
<evidence type="ECO:0000313" key="9">
    <source>
        <dbReference type="Proteomes" id="UP000816034"/>
    </source>
</evidence>
<dbReference type="EC" id="1.1.1.179" evidence="3"/>
<dbReference type="GeneID" id="68105090"/>
<evidence type="ECO:0000256" key="4">
    <source>
        <dbReference type="ARBA" id="ARBA00042988"/>
    </source>
</evidence>
<accession>A0AA88GXI2</accession>
<dbReference type="PANTHER" id="PTHR22604">
    <property type="entry name" value="OXIDOREDUCTASES"/>
    <property type="match status" value="1"/>
</dbReference>
<comment type="similarity">
    <text evidence="1">Belongs to the Gfo/Idh/MocA family.</text>
</comment>
<evidence type="ECO:0000313" key="8">
    <source>
        <dbReference type="EMBL" id="KAG2392384.1"/>
    </source>
</evidence>